<dbReference type="Pfam" id="PF20506">
    <property type="entry name" value="DUF6732"/>
    <property type="match status" value="1"/>
</dbReference>
<evidence type="ECO:0000313" key="3">
    <source>
        <dbReference type="EMBL" id="NVO25518.1"/>
    </source>
</evidence>
<reference evidence="5 6" key="1">
    <citation type="submission" date="2020-04" db="EMBL/GenBank/DDBJ databases">
        <title>Donghicola sp., a member of the Rhodobacteraceae family isolated from mangrove forest in Thailand.</title>
        <authorList>
            <person name="Charoenyingcharoen P."/>
            <person name="Yukphan P."/>
        </authorList>
    </citation>
    <scope>NUCLEOTIDE SEQUENCE [LARGE SCALE GENOMIC DNA]</scope>
    <source>
        <strain evidence="3 6">B5-SW-15</strain>
        <strain evidence="4 5">C2-DW-16</strain>
    </source>
</reference>
<dbReference type="Proteomes" id="UP000592216">
    <property type="component" value="Unassembled WGS sequence"/>
</dbReference>
<comment type="caution">
    <text evidence="3">The sequence shown here is derived from an EMBL/GenBank/DDBJ whole genome shotgun (WGS) entry which is preliminary data.</text>
</comment>
<feature type="signal peptide" evidence="2">
    <location>
        <begin position="1"/>
        <end position="17"/>
    </location>
</feature>
<keyword evidence="1" id="KW-1133">Transmembrane helix</keyword>
<dbReference type="InterPro" id="IPR046619">
    <property type="entry name" value="DUF6732"/>
</dbReference>
<name>A0A850QEZ7_9RHOB</name>
<dbReference type="EMBL" id="JABCJD010000015">
    <property type="protein sequence ID" value="NVO29391.1"/>
    <property type="molecule type" value="Genomic_DNA"/>
</dbReference>
<feature type="transmembrane region" description="Helical" evidence="1">
    <location>
        <begin position="32"/>
        <end position="51"/>
    </location>
</feature>
<evidence type="ECO:0000313" key="6">
    <source>
        <dbReference type="Proteomes" id="UP000592216"/>
    </source>
</evidence>
<feature type="chain" id="PRO_5032333415" evidence="2">
    <location>
        <begin position="18"/>
        <end position="58"/>
    </location>
</feature>
<gene>
    <name evidence="4" type="ORF">HJ526_18375</name>
    <name evidence="3" type="ORF">HJ536_19370</name>
</gene>
<organism evidence="3 6">
    <name type="scientific">Donghicola mangrovi</name>
    <dbReference type="NCBI Taxonomy" id="2729614"/>
    <lineage>
        <taxon>Bacteria</taxon>
        <taxon>Pseudomonadati</taxon>
        <taxon>Pseudomonadota</taxon>
        <taxon>Alphaproteobacteria</taxon>
        <taxon>Rhodobacterales</taxon>
        <taxon>Roseobacteraceae</taxon>
        <taxon>Donghicola</taxon>
    </lineage>
</organism>
<keyword evidence="5" id="KW-1185">Reference proteome</keyword>
<evidence type="ECO:0000256" key="2">
    <source>
        <dbReference type="SAM" id="SignalP"/>
    </source>
</evidence>
<evidence type="ECO:0000313" key="5">
    <source>
        <dbReference type="Proteomes" id="UP000523601"/>
    </source>
</evidence>
<keyword evidence="1" id="KW-0472">Membrane</keyword>
<dbReference type="Proteomes" id="UP000523601">
    <property type="component" value="Unassembled WGS sequence"/>
</dbReference>
<evidence type="ECO:0000313" key="4">
    <source>
        <dbReference type="EMBL" id="NVO29391.1"/>
    </source>
</evidence>
<dbReference type="AlphaFoldDB" id="A0A850QEZ7"/>
<dbReference type="EMBL" id="JABCJE010000017">
    <property type="protein sequence ID" value="NVO25518.1"/>
    <property type="molecule type" value="Genomic_DNA"/>
</dbReference>
<sequence>MKYAIPALFLSATAAAAHPGHDAALNGAAHWVLSPMHGLGLIAVAGLLYTLRSARRKE</sequence>
<dbReference type="RefSeq" id="WP_176856080.1">
    <property type="nucleotide sequence ID" value="NZ_JABCJD010000015.1"/>
</dbReference>
<keyword evidence="2" id="KW-0732">Signal</keyword>
<keyword evidence="1" id="KW-0812">Transmembrane</keyword>
<protein>
    <submittedName>
        <fullName evidence="3">Uncharacterized protein</fullName>
    </submittedName>
</protein>
<evidence type="ECO:0000256" key="1">
    <source>
        <dbReference type="SAM" id="Phobius"/>
    </source>
</evidence>
<accession>A0A850QEZ7</accession>
<proteinExistence type="predicted"/>